<feature type="transmembrane region" description="Helical" evidence="7">
    <location>
        <begin position="315"/>
        <end position="336"/>
    </location>
</feature>
<dbReference type="InterPro" id="IPR011701">
    <property type="entry name" value="MFS"/>
</dbReference>
<dbReference type="InterPro" id="IPR036259">
    <property type="entry name" value="MFS_trans_sf"/>
</dbReference>
<proteinExistence type="predicted"/>
<feature type="transmembrane region" description="Helical" evidence="7">
    <location>
        <begin position="82"/>
        <end position="100"/>
    </location>
</feature>
<feature type="transmembrane region" description="Helical" evidence="7">
    <location>
        <begin position="244"/>
        <end position="262"/>
    </location>
</feature>
<dbReference type="Proteomes" id="UP001498476">
    <property type="component" value="Unassembled WGS sequence"/>
</dbReference>
<feature type="domain" description="Major facilitator superfamily (MFS) profile" evidence="8">
    <location>
        <begin position="47"/>
        <end position="535"/>
    </location>
</feature>
<feature type="compositionally biased region" description="Polar residues" evidence="6">
    <location>
        <begin position="1"/>
        <end position="24"/>
    </location>
</feature>
<evidence type="ECO:0000256" key="7">
    <source>
        <dbReference type="SAM" id="Phobius"/>
    </source>
</evidence>
<dbReference type="PANTHER" id="PTHR23501:SF201">
    <property type="entry name" value="MFS AFLATOXIN EFFLUX PUMP"/>
    <property type="match status" value="1"/>
</dbReference>
<dbReference type="PROSITE" id="PS50850">
    <property type="entry name" value="MFS"/>
    <property type="match status" value="1"/>
</dbReference>
<feature type="transmembrane region" description="Helical" evidence="7">
    <location>
        <begin position="274"/>
        <end position="294"/>
    </location>
</feature>
<evidence type="ECO:0000256" key="3">
    <source>
        <dbReference type="ARBA" id="ARBA00022989"/>
    </source>
</evidence>
<feature type="transmembrane region" description="Helical" evidence="7">
    <location>
        <begin position="112"/>
        <end position="131"/>
    </location>
</feature>
<feature type="compositionally biased region" description="Basic and acidic residues" evidence="6">
    <location>
        <begin position="552"/>
        <end position="583"/>
    </location>
</feature>
<comment type="subcellular location">
    <subcellularLocation>
        <location evidence="1">Membrane</location>
        <topology evidence="1">Multi-pass membrane protein</topology>
    </subcellularLocation>
</comment>
<gene>
    <name evidence="9" type="ORF">QQX98_010012</name>
</gene>
<feature type="region of interest" description="Disordered" evidence="6">
    <location>
        <begin position="540"/>
        <end position="583"/>
    </location>
</feature>
<dbReference type="Gene3D" id="1.20.1250.20">
    <property type="entry name" value="MFS general substrate transporter like domains"/>
    <property type="match status" value="1"/>
</dbReference>
<evidence type="ECO:0000256" key="2">
    <source>
        <dbReference type="ARBA" id="ARBA00022692"/>
    </source>
</evidence>
<dbReference type="SUPFAM" id="SSF103473">
    <property type="entry name" value="MFS general substrate transporter"/>
    <property type="match status" value="1"/>
</dbReference>
<feature type="compositionally biased region" description="Low complexity" evidence="6">
    <location>
        <begin position="542"/>
        <end position="551"/>
    </location>
</feature>
<accession>A0ABR1GQY9</accession>
<feature type="transmembrane region" description="Helical" evidence="7">
    <location>
        <begin position="348"/>
        <end position="368"/>
    </location>
</feature>
<reference evidence="9 10" key="1">
    <citation type="journal article" date="2025" name="Microbiol. Resour. Announc.">
        <title>Draft genome sequences for Neonectria magnoliae and Neonectria punicea, canker pathogens of Liriodendron tulipifera and Acer saccharum in West Virginia.</title>
        <authorList>
            <person name="Petronek H.M."/>
            <person name="Kasson M.T."/>
            <person name="Metheny A.M."/>
            <person name="Stauder C.M."/>
            <person name="Lovett B."/>
            <person name="Lynch S.C."/>
            <person name="Garnas J.R."/>
            <person name="Kasson L.R."/>
            <person name="Stajich J.E."/>
        </authorList>
    </citation>
    <scope>NUCLEOTIDE SEQUENCE [LARGE SCALE GENOMIC DNA]</scope>
    <source>
        <strain evidence="9 10">NRRL 64653</strain>
    </source>
</reference>
<evidence type="ECO:0000313" key="10">
    <source>
        <dbReference type="Proteomes" id="UP001498476"/>
    </source>
</evidence>
<evidence type="ECO:0000313" key="9">
    <source>
        <dbReference type="EMBL" id="KAK7407841.1"/>
    </source>
</evidence>
<keyword evidence="10" id="KW-1185">Reference proteome</keyword>
<feature type="transmembrane region" description="Helical" evidence="7">
    <location>
        <begin position="436"/>
        <end position="457"/>
    </location>
</feature>
<keyword evidence="5" id="KW-0325">Glycoprotein</keyword>
<feature type="transmembrane region" description="Helical" evidence="7">
    <location>
        <begin position="45"/>
        <end position="70"/>
    </location>
</feature>
<keyword evidence="3 7" id="KW-1133">Transmembrane helix</keyword>
<name>A0ABR1GQY9_9HYPO</name>
<dbReference type="EMBL" id="JAZAVJ010000209">
    <property type="protein sequence ID" value="KAK7407841.1"/>
    <property type="molecule type" value="Genomic_DNA"/>
</dbReference>
<feature type="transmembrane region" description="Helical" evidence="7">
    <location>
        <begin position="137"/>
        <end position="158"/>
    </location>
</feature>
<keyword evidence="2 7" id="KW-0812">Transmembrane</keyword>
<feature type="transmembrane region" description="Helical" evidence="7">
    <location>
        <begin position="170"/>
        <end position="190"/>
    </location>
</feature>
<keyword evidence="4 7" id="KW-0472">Membrane</keyword>
<dbReference type="PRINTS" id="PR01036">
    <property type="entry name" value="TCRTETB"/>
</dbReference>
<dbReference type="PANTHER" id="PTHR23501">
    <property type="entry name" value="MAJOR FACILITATOR SUPERFAMILY"/>
    <property type="match status" value="1"/>
</dbReference>
<feature type="transmembrane region" description="Helical" evidence="7">
    <location>
        <begin position="406"/>
        <end position="424"/>
    </location>
</feature>
<organism evidence="9 10">
    <name type="scientific">Neonectria punicea</name>
    <dbReference type="NCBI Taxonomy" id="979145"/>
    <lineage>
        <taxon>Eukaryota</taxon>
        <taxon>Fungi</taxon>
        <taxon>Dikarya</taxon>
        <taxon>Ascomycota</taxon>
        <taxon>Pezizomycotina</taxon>
        <taxon>Sordariomycetes</taxon>
        <taxon>Hypocreomycetidae</taxon>
        <taxon>Hypocreales</taxon>
        <taxon>Nectriaceae</taxon>
        <taxon>Neonectria</taxon>
    </lineage>
</organism>
<evidence type="ECO:0000256" key="1">
    <source>
        <dbReference type="ARBA" id="ARBA00004141"/>
    </source>
</evidence>
<evidence type="ECO:0000256" key="5">
    <source>
        <dbReference type="ARBA" id="ARBA00023180"/>
    </source>
</evidence>
<feature type="transmembrane region" description="Helical" evidence="7">
    <location>
        <begin position="375"/>
        <end position="394"/>
    </location>
</feature>
<dbReference type="Pfam" id="PF07690">
    <property type="entry name" value="MFS_1"/>
    <property type="match status" value="1"/>
</dbReference>
<evidence type="ECO:0000256" key="4">
    <source>
        <dbReference type="ARBA" id="ARBA00023136"/>
    </source>
</evidence>
<feature type="region of interest" description="Disordered" evidence="6">
    <location>
        <begin position="1"/>
        <end position="33"/>
    </location>
</feature>
<feature type="transmembrane region" description="Helical" evidence="7">
    <location>
        <begin position="512"/>
        <end position="530"/>
    </location>
</feature>
<dbReference type="CDD" id="cd17502">
    <property type="entry name" value="MFS_Azr1_MDR_like"/>
    <property type="match status" value="1"/>
</dbReference>
<evidence type="ECO:0000259" key="8">
    <source>
        <dbReference type="PROSITE" id="PS50850"/>
    </source>
</evidence>
<sequence>MSRPPSTEEQATAGSAQVDATGSTKMDAPEKKQDETEYPSLYKRVIIMISLYLAMFLIILDSNIIATAIPRITDEFHSIGDIGWYGSSYLLTTCTFQLLMGKIYKFYPAKPVFLVGITLFEVGSVICGAAPNSKAFIVGRAIAGLGSSGLFSGVMVIMYNTIPLQERPSWQGGIGGVLTIGSVIGPLIGGTFTDKVTWRWCFYINLPIGAVTILVAIFILRVPNQKLDKPADGWMGKLKQLDPIGNLFFFPGVVCLILALQWGGTEYPWNNARIIVLFVVGGVTISAFIAIQIWKQEDATIPPRLIKQRSVAAATFYAFFNGAGLIVMSYYLPIWFQAIKNVSAFKSGIMLLPMILATVIGTISSGVIISKTGYYNPFFLLSSILMPIGTGLIATFTPDTGAGKWIGYQVLMGLGFGFGVQQPLNVVQTVLGRSDIATGSALVTFVRFLSSAIFLPVGENLFLNTLVDKLSNLPGVDPKAVTDGGVTELRRLVSGDDLDTLLNDYNVAIRNVTYMATTTCAITILGSVLVEWRSLKTQAKAQAGESGQAEKGQGKEGQTEEGQTKEGENKEGESKKGEATTVA</sequence>
<feature type="transmembrane region" description="Helical" evidence="7">
    <location>
        <begin position="202"/>
        <end position="223"/>
    </location>
</feature>
<comment type="caution">
    <text evidence="9">The sequence shown here is derived from an EMBL/GenBank/DDBJ whole genome shotgun (WGS) entry which is preliminary data.</text>
</comment>
<dbReference type="Gene3D" id="1.20.1720.10">
    <property type="entry name" value="Multidrug resistance protein D"/>
    <property type="match status" value="1"/>
</dbReference>
<protein>
    <recommendedName>
        <fullName evidence="8">Major facilitator superfamily (MFS) profile domain-containing protein</fullName>
    </recommendedName>
</protein>
<dbReference type="InterPro" id="IPR020846">
    <property type="entry name" value="MFS_dom"/>
</dbReference>
<evidence type="ECO:0000256" key="6">
    <source>
        <dbReference type="SAM" id="MobiDB-lite"/>
    </source>
</evidence>